<keyword evidence="3" id="KW-0804">Transcription</keyword>
<comment type="caution">
    <text evidence="4">The sequence shown here is derived from an EMBL/GenBank/DDBJ whole genome shotgun (WGS) entry which is preliminary data.</text>
</comment>
<evidence type="ECO:0000256" key="3">
    <source>
        <dbReference type="ARBA" id="ARBA00023163"/>
    </source>
</evidence>
<dbReference type="Gene3D" id="3.30.310.10">
    <property type="entry name" value="TATA-Binding Protein"/>
    <property type="match status" value="2"/>
</dbReference>
<dbReference type="Pfam" id="PF00352">
    <property type="entry name" value="TBP"/>
    <property type="match status" value="2"/>
</dbReference>
<protein>
    <submittedName>
        <fullName evidence="4">Uncharacterized protein</fullName>
    </submittedName>
</protein>
<evidence type="ECO:0000256" key="1">
    <source>
        <dbReference type="ARBA" id="ARBA00005560"/>
    </source>
</evidence>
<dbReference type="Proteomes" id="UP000054937">
    <property type="component" value="Unassembled WGS sequence"/>
</dbReference>
<accession>A0A0V0QM73</accession>
<evidence type="ECO:0000313" key="4">
    <source>
        <dbReference type="EMBL" id="KRX03423.1"/>
    </source>
</evidence>
<dbReference type="InterPro" id="IPR000814">
    <property type="entry name" value="TBP"/>
</dbReference>
<keyword evidence="5" id="KW-1185">Reference proteome</keyword>
<dbReference type="GO" id="GO:0006352">
    <property type="term" value="P:DNA-templated transcription initiation"/>
    <property type="evidence" value="ECO:0007669"/>
    <property type="project" value="InterPro"/>
</dbReference>
<comment type="similarity">
    <text evidence="1">Belongs to the TBP family.</text>
</comment>
<evidence type="ECO:0000256" key="2">
    <source>
        <dbReference type="ARBA" id="ARBA00023125"/>
    </source>
</evidence>
<dbReference type="InParanoid" id="A0A0V0QM73"/>
<evidence type="ECO:0000313" key="5">
    <source>
        <dbReference type="Proteomes" id="UP000054937"/>
    </source>
</evidence>
<reference evidence="4 5" key="1">
    <citation type="journal article" date="2015" name="Sci. Rep.">
        <title>Genome of the facultative scuticociliatosis pathogen Pseudocohnilembus persalinus provides insight into its virulence through horizontal gene transfer.</title>
        <authorList>
            <person name="Xiong J."/>
            <person name="Wang G."/>
            <person name="Cheng J."/>
            <person name="Tian M."/>
            <person name="Pan X."/>
            <person name="Warren A."/>
            <person name="Jiang C."/>
            <person name="Yuan D."/>
            <person name="Miao W."/>
        </authorList>
    </citation>
    <scope>NUCLEOTIDE SEQUENCE [LARGE SCALE GENOMIC DNA]</scope>
    <source>
        <strain evidence="4">36N120E</strain>
    </source>
</reference>
<proteinExistence type="inferred from homology"/>
<dbReference type="AlphaFoldDB" id="A0A0V0QM73"/>
<dbReference type="PRINTS" id="PR00686">
    <property type="entry name" value="TIFACTORIID"/>
</dbReference>
<dbReference type="InterPro" id="IPR012295">
    <property type="entry name" value="TBP_dom_sf"/>
</dbReference>
<dbReference type="OrthoDB" id="2127950at2759"/>
<dbReference type="OMA" id="VRWICEN"/>
<gene>
    <name evidence="4" type="ORF">PPERSA_02802</name>
</gene>
<dbReference type="EMBL" id="LDAU01000131">
    <property type="protein sequence ID" value="KRX03423.1"/>
    <property type="molecule type" value="Genomic_DNA"/>
</dbReference>
<dbReference type="SUPFAM" id="SSF55945">
    <property type="entry name" value="TATA-box binding protein-like"/>
    <property type="match status" value="2"/>
</dbReference>
<sequence length="223" mass="25349">MDIKISNCVAVTEFKHAEEKDKKLDLQKIANKAQNASYNRNRFPAVVIRESEPKGTALIFDSGKIIIIGCQGKEKAKQVGNNIVKKIGKILYTGSTNKKNIQQVEIEVKNLVATYNMNETIDLSSFHTFLKEERQKPKEGYTFSKTENFPGLIFKFCKKRVKGFQQIEKSSLVALIFQSGKVVFTGGKDEEDIRDGVIILRKVIQEFKSFVENRNKLQGLQQL</sequence>
<dbReference type="PANTHER" id="PTHR10126">
    <property type="entry name" value="TATA-BOX BINDING PROTEIN"/>
    <property type="match status" value="1"/>
</dbReference>
<name>A0A0V0QM73_PSEPJ</name>
<dbReference type="GO" id="GO:0003677">
    <property type="term" value="F:DNA binding"/>
    <property type="evidence" value="ECO:0007669"/>
    <property type="project" value="UniProtKB-KW"/>
</dbReference>
<organism evidence="4 5">
    <name type="scientific">Pseudocohnilembus persalinus</name>
    <name type="common">Ciliate</name>
    <dbReference type="NCBI Taxonomy" id="266149"/>
    <lineage>
        <taxon>Eukaryota</taxon>
        <taxon>Sar</taxon>
        <taxon>Alveolata</taxon>
        <taxon>Ciliophora</taxon>
        <taxon>Intramacronucleata</taxon>
        <taxon>Oligohymenophorea</taxon>
        <taxon>Scuticociliatia</taxon>
        <taxon>Philasterida</taxon>
        <taxon>Pseudocohnilembidae</taxon>
        <taxon>Pseudocohnilembus</taxon>
    </lineage>
</organism>
<keyword evidence="2" id="KW-0238">DNA-binding</keyword>